<evidence type="ECO:0000259" key="11">
    <source>
        <dbReference type="PROSITE" id="PS51462"/>
    </source>
</evidence>
<dbReference type="Pfam" id="PF09296">
    <property type="entry name" value="NUDIX-like"/>
    <property type="match status" value="1"/>
</dbReference>
<keyword evidence="5" id="KW-0479">Metal-binding</keyword>
<keyword evidence="13" id="KW-1185">Reference proteome</keyword>
<dbReference type="PROSITE" id="PS00893">
    <property type="entry name" value="NUDIX_BOX"/>
    <property type="match status" value="1"/>
</dbReference>
<gene>
    <name evidence="12" type="ORF">K402DRAFT_454188</name>
</gene>
<evidence type="ECO:0000256" key="4">
    <source>
        <dbReference type="ARBA" id="ARBA00012381"/>
    </source>
</evidence>
<keyword evidence="7" id="KW-0460">Magnesium</keyword>
<dbReference type="Gene3D" id="3.90.79.20">
    <property type="match status" value="1"/>
</dbReference>
<keyword evidence="8" id="KW-0520">NAD</keyword>
<dbReference type="GO" id="GO:0006742">
    <property type="term" value="P:NADP+ catabolic process"/>
    <property type="evidence" value="ECO:0007669"/>
    <property type="project" value="TreeGrafter"/>
</dbReference>
<evidence type="ECO:0000256" key="8">
    <source>
        <dbReference type="ARBA" id="ARBA00023027"/>
    </source>
</evidence>
<feature type="region of interest" description="Disordered" evidence="10">
    <location>
        <begin position="220"/>
        <end position="239"/>
    </location>
</feature>
<dbReference type="GO" id="GO:0005829">
    <property type="term" value="C:cytosol"/>
    <property type="evidence" value="ECO:0007669"/>
    <property type="project" value="TreeGrafter"/>
</dbReference>
<dbReference type="InterPro" id="IPR020084">
    <property type="entry name" value="NUDIX_hydrolase_CS"/>
</dbReference>
<dbReference type="Pfam" id="PF09297">
    <property type="entry name" value="Zn_ribbon_NUD"/>
    <property type="match status" value="1"/>
</dbReference>
<dbReference type="InterPro" id="IPR000086">
    <property type="entry name" value="NUDIX_hydrolase_dom"/>
</dbReference>
<sequence length="451" mass="49274">MPPLPQPELPEPAYPSVDSMLARKFGKEVANYFSGSPLNRVSFLRPDHQFLSQALTHPSTLFLLFQNLNPLTSSPTDLVKVKYADLKPLLPSDPYAKSEAEVIKDYNSTTYIPQLVFLGLDERKDGVAYKQLYKGQPYFALDVTPKGNLKEKAEELIKGFEAKGWSFPEGRMHLSLPAEEAAIYAEARHMLDWNARNPFCAQCGQPTLSINGGFKRTCPPTDTADLPSSATSTSTATPRERASCATRSGISNLSFPRTDPTVIMAVLSACGTRILLGRQNRWPKYWYSTLAGFLEPAESVEEAVRREVWEESGIVVGRVVIHSTQPWPYPANLMIGAIGQAVPAAVAAETSVNRARKTGSTTEAGATQEGASRGEDLQKIDLGNDPELEDAKWFTFEEVKEALRVGTSGLGEEASAEYKEGDLRLPPKTAIANQLLDGVVNGFATGTFGKL</sequence>
<dbReference type="Gene3D" id="3.90.79.10">
    <property type="entry name" value="Nucleoside Triphosphate Pyrophosphohydrolase"/>
    <property type="match status" value="1"/>
</dbReference>
<evidence type="ECO:0000313" key="12">
    <source>
        <dbReference type="EMBL" id="KAF1986531.1"/>
    </source>
</evidence>
<dbReference type="InterPro" id="IPR015376">
    <property type="entry name" value="Znr_NADH_PPase"/>
</dbReference>
<dbReference type="OrthoDB" id="10249612at2759"/>
<accession>A0A6G1H002</accession>
<feature type="compositionally biased region" description="Low complexity" evidence="10">
    <location>
        <begin position="221"/>
        <end position="237"/>
    </location>
</feature>
<comment type="catalytic activity">
    <reaction evidence="9">
        <text>a 5'-end NAD(+)-phospho-ribonucleoside in mRNA + H2O = a 5'-end phospho-adenosine-phospho-ribonucleoside in mRNA + beta-nicotinamide D-ribonucleotide + 2 H(+)</text>
        <dbReference type="Rhea" id="RHEA:60876"/>
        <dbReference type="Rhea" id="RHEA-COMP:15698"/>
        <dbReference type="Rhea" id="RHEA-COMP:15719"/>
        <dbReference type="ChEBI" id="CHEBI:14649"/>
        <dbReference type="ChEBI" id="CHEBI:15377"/>
        <dbReference type="ChEBI" id="CHEBI:15378"/>
        <dbReference type="ChEBI" id="CHEBI:144029"/>
        <dbReference type="ChEBI" id="CHEBI:144051"/>
    </reaction>
    <physiologicalReaction direction="left-to-right" evidence="9">
        <dbReference type="Rhea" id="RHEA:60877"/>
    </physiologicalReaction>
</comment>
<dbReference type="InterPro" id="IPR050241">
    <property type="entry name" value="NAD-cap_RNA_hydrolase_NudC"/>
</dbReference>
<protein>
    <recommendedName>
        <fullName evidence="4">NAD(+) diphosphatase</fullName>
        <ecNumber evidence="4">3.6.1.22</ecNumber>
    </recommendedName>
</protein>
<comment type="cofactor">
    <cofactor evidence="1">
        <name>Mg(2+)</name>
        <dbReference type="ChEBI" id="CHEBI:18420"/>
    </cofactor>
</comment>
<dbReference type="GO" id="GO:0005777">
    <property type="term" value="C:peroxisome"/>
    <property type="evidence" value="ECO:0007669"/>
    <property type="project" value="TreeGrafter"/>
</dbReference>
<dbReference type="EMBL" id="ML977156">
    <property type="protein sequence ID" value="KAF1986531.1"/>
    <property type="molecule type" value="Genomic_DNA"/>
</dbReference>
<proteinExistence type="inferred from homology"/>
<dbReference type="PANTHER" id="PTHR42904">
    <property type="entry name" value="NUDIX HYDROLASE, NUDC SUBFAMILY"/>
    <property type="match status" value="1"/>
</dbReference>
<dbReference type="AlphaFoldDB" id="A0A6G1H002"/>
<evidence type="ECO:0000256" key="1">
    <source>
        <dbReference type="ARBA" id="ARBA00001946"/>
    </source>
</evidence>
<dbReference type="InterPro" id="IPR015375">
    <property type="entry name" value="NADH_PPase-like_N"/>
</dbReference>
<organism evidence="12 13">
    <name type="scientific">Aulographum hederae CBS 113979</name>
    <dbReference type="NCBI Taxonomy" id="1176131"/>
    <lineage>
        <taxon>Eukaryota</taxon>
        <taxon>Fungi</taxon>
        <taxon>Dikarya</taxon>
        <taxon>Ascomycota</taxon>
        <taxon>Pezizomycotina</taxon>
        <taxon>Dothideomycetes</taxon>
        <taxon>Pleosporomycetidae</taxon>
        <taxon>Aulographales</taxon>
        <taxon>Aulographaceae</taxon>
    </lineage>
</organism>
<dbReference type="Pfam" id="PF00293">
    <property type="entry name" value="NUDIX"/>
    <property type="match status" value="1"/>
</dbReference>
<reference evidence="12" key="1">
    <citation type="journal article" date="2020" name="Stud. Mycol.">
        <title>101 Dothideomycetes genomes: a test case for predicting lifestyles and emergence of pathogens.</title>
        <authorList>
            <person name="Haridas S."/>
            <person name="Albert R."/>
            <person name="Binder M."/>
            <person name="Bloem J."/>
            <person name="Labutti K."/>
            <person name="Salamov A."/>
            <person name="Andreopoulos B."/>
            <person name="Baker S."/>
            <person name="Barry K."/>
            <person name="Bills G."/>
            <person name="Bluhm B."/>
            <person name="Cannon C."/>
            <person name="Castanera R."/>
            <person name="Culley D."/>
            <person name="Daum C."/>
            <person name="Ezra D."/>
            <person name="Gonzalez J."/>
            <person name="Henrissat B."/>
            <person name="Kuo A."/>
            <person name="Liang C."/>
            <person name="Lipzen A."/>
            <person name="Lutzoni F."/>
            <person name="Magnuson J."/>
            <person name="Mondo S."/>
            <person name="Nolan M."/>
            <person name="Ohm R."/>
            <person name="Pangilinan J."/>
            <person name="Park H.-J."/>
            <person name="Ramirez L."/>
            <person name="Alfaro M."/>
            <person name="Sun H."/>
            <person name="Tritt A."/>
            <person name="Yoshinaga Y."/>
            <person name="Zwiers L.-H."/>
            <person name="Turgeon B."/>
            <person name="Goodwin S."/>
            <person name="Spatafora J."/>
            <person name="Crous P."/>
            <person name="Grigoriev I."/>
        </authorList>
    </citation>
    <scope>NUCLEOTIDE SEQUENCE</scope>
    <source>
        <strain evidence="12">CBS 113979</strain>
    </source>
</reference>
<dbReference type="EC" id="3.6.1.22" evidence="4"/>
<evidence type="ECO:0000256" key="2">
    <source>
        <dbReference type="ARBA" id="ARBA00001947"/>
    </source>
</evidence>
<evidence type="ECO:0000256" key="6">
    <source>
        <dbReference type="ARBA" id="ARBA00022801"/>
    </source>
</evidence>
<feature type="domain" description="Nudix hydrolase" evidence="11">
    <location>
        <begin position="256"/>
        <end position="416"/>
    </location>
</feature>
<evidence type="ECO:0000256" key="9">
    <source>
        <dbReference type="ARBA" id="ARBA00023679"/>
    </source>
</evidence>
<dbReference type="GO" id="GO:0046872">
    <property type="term" value="F:metal ion binding"/>
    <property type="evidence" value="ECO:0007669"/>
    <property type="project" value="UniProtKB-KW"/>
</dbReference>
<evidence type="ECO:0000313" key="13">
    <source>
        <dbReference type="Proteomes" id="UP000800041"/>
    </source>
</evidence>
<dbReference type="GO" id="GO:0019677">
    <property type="term" value="P:NAD+ catabolic process"/>
    <property type="evidence" value="ECO:0007669"/>
    <property type="project" value="TreeGrafter"/>
</dbReference>
<name>A0A6G1H002_9PEZI</name>
<evidence type="ECO:0000256" key="10">
    <source>
        <dbReference type="SAM" id="MobiDB-lite"/>
    </source>
</evidence>
<evidence type="ECO:0000256" key="5">
    <source>
        <dbReference type="ARBA" id="ARBA00022723"/>
    </source>
</evidence>
<dbReference type="PROSITE" id="PS51462">
    <property type="entry name" value="NUDIX"/>
    <property type="match status" value="1"/>
</dbReference>
<feature type="compositionally biased region" description="Polar residues" evidence="10">
    <location>
        <begin position="353"/>
        <end position="365"/>
    </location>
</feature>
<evidence type="ECO:0000256" key="3">
    <source>
        <dbReference type="ARBA" id="ARBA00009595"/>
    </source>
</evidence>
<comment type="similarity">
    <text evidence="3">Belongs to the Nudix hydrolase family. NudC subfamily.</text>
</comment>
<comment type="cofactor">
    <cofactor evidence="2">
        <name>Zn(2+)</name>
        <dbReference type="ChEBI" id="CHEBI:29105"/>
    </cofactor>
</comment>
<keyword evidence="6" id="KW-0378">Hydrolase</keyword>
<dbReference type="SUPFAM" id="SSF55811">
    <property type="entry name" value="Nudix"/>
    <property type="match status" value="1"/>
</dbReference>
<feature type="region of interest" description="Disordered" evidence="10">
    <location>
        <begin position="353"/>
        <end position="373"/>
    </location>
</feature>
<dbReference type="InterPro" id="IPR049734">
    <property type="entry name" value="NudC-like_C"/>
</dbReference>
<evidence type="ECO:0000256" key="7">
    <source>
        <dbReference type="ARBA" id="ARBA00022842"/>
    </source>
</evidence>
<dbReference type="Proteomes" id="UP000800041">
    <property type="component" value="Unassembled WGS sequence"/>
</dbReference>
<dbReference type="GO" id="GO:0035529">
    <property type="term" value="F:NADH pyrophosphatase activity"/>
    <property type="evidence" value="ECO:0007669"/>
    <property type="project" value="TreeGrafter"/>
</dbReference>
<dbReference type="PANTHER" id="PTHR42904:SF6">
    <property type="entry name" value="NAD-CAPPED RNA HYDROLASE NUDT12"/>
    <property type="match status" value="1"/>
</dbReference>
<dbReference type="CDD" id="cd03429">
    <property type="entry name" value="NUDIX_NADH_pyrophosphatase_Nudt13"/>
    <property type="match status" value="1"/>
</dbReference>
<dbReference type="InterPro" id="IPR015797">
    <property type="entry name" value="NUDIX_hydrolase-like_dom_sf"/>
</dbReference>